<protein>
    <recommendedName>
        <fullName evidence="2">precorrin-2 dehydrogenase</fullName>
        <ecNumber evidence="2">1.3.1.76</ecNumber>
    </recommendedName>
</protein>
<comment type="pathway">
    <text evidence="1">Porphyrin-containing compound metabolism; siroheme biosynthesis; sirohydrochlorin from precorrin-2: step 1/1.</text>
</comment>
<dbReference type="GeneID" id="74943215"/>
<comment type="catalytic activity">
    <reaction evidence="6">
        <text>precorrin-2 + NAD(+) = sirohydrochlorin + NADH + 2 H(+)</text>
        <dbReference type="Rhea" id="RHEA:15613"/>
        <dbReference type="ChEBI" id="CHEBI:15378"/>
        <dbReference type="ChEBI" id="CHEBI:57540"/>
        <dbReference type="ChEBI" id="CHEBI:57945"/>
        <dbReference type="ChEBI" id="CHEBI:58351"/>
        <dbReference type="ChEBI" id="CHEBI:58827"/>
        <dbReference type="EC" id="1.3.1.76"/>
    </reaction>
</comment>
<dbReference type="AlphaFoldDB" id="A0A9E7R088"/>
<dbReference type="GO" id="GO:0043115">
    <property type="term" value="F:precorrin-2 dehydrogenase activity"/>
    <property type="evidence" value="ECO:0007669"/>
    <property type="project" value="UniProtKB-EC"/>
</dbReference>
<dbReference type="RefSeq" id="WP_260591924.1">
    <property type="nucleotide sequence ID" value="NZ_CP104003.1"/>
</dbReference>
<dbReference type="EMBL" id="CP104003">
    <property type="protein sequence ID" value="UWM52929.1"/>
    <property type="molecule type" value="Genomic_DNA"/>
</dbReference>
<dbReference type="Gene3D" id="3.40.50.720">
    <property type="entry name" value="NAD(P)-binding Rossmann-like Domain"/>
    <property type="match status" value="1"/>
</dbReference>
<dbReference type="PANTHER" id="PTHR35330:SF1">
    <property type="entry name" value="SIROHEME BIOSYNTHESIS PROTEIN MET8"/>
    <property type="match status" value="1"/>
</dbReference>
<evidence type="ECO:0000256" key="7">
    <source>
        <dbReference type="SAM" id="MobiDB-lite"/>
    </source>
</evidence>
<evidence type="ECO:0000256" key="2">
    <source>
        <dbReference type="ARBA" id="ARBA00012400"/>
    </source>
</evidence>
<dbReference type="NCBIfam" id="TIGR01470">
    <property type="entry name" value="cysG_Nterm"/>
    <property type="match status" value="1"/>
</dbReference>
<dbReference type="Gene3D" id="3.30.160.110">
    <property type="entry name" value="Siroheme synthase, domain 2"/>
    <property type="match status" value="1"/>
</dbReference>
<dbReference type="InterPro" id="IPR036291">
    <property type="entry name" value="NAD(P)-bd_dom_sf"/>
</dbReference>
<dbReference type="Proteomes" id="UP001057580">
    <property type="component" value="Chromosome"/>
</dbReference>
<keyword evidence="3" id="KW-0560">Oxidoreductase</keyword>
<reference evidence="8" key="1">
    <citation type="submission" date="2022-09" db="EMBL/GenBank/DDBJ databases">
        <title>Diverse halophilic archaea isolated from saline environments.</title>
        <authorList>
            <person name="Cui H.-L."/>
        </authorList>
    </citation>
    <scope>NUCLEOTIDE SEQUENCE</scope>
    <source>
        <strain evidence="8">ZS-35-S2</strain>
    </source>
</reference>
<evidence type="ECO:0000256" key="4">
    <source>
        <dbReference type="ARBA" id="ARBA00023027"/>
    </source>
</evidence>
<dbReference type="InterPro" id="IPR006367">
    <property type="entry name" value="Sirohaem_synthase_N"/>
</dbReference>
<evidence type="ECO:0000256" key="5">
    <source>
        <dbReference type="ARBA" id="ARBA00023244"/>
    </source>
</evidence>
<keyword evidence="5" id="KW-0627">Porphyrin biosynthesis</keyword>
<evidence type="ECO:0000256" key="1">
    <source>
        <dbReference type="ARBA" id="ARBA00005010"/>
    </source>
</evidence>
<dbReference type="SUPFAM" id="SSF51735">
    <property type="entry name" value="NAD(P)-binding Rossmann-fold domains"/>
    <property type="match status" value="1"/>
</dbReference>
<organism evidence="8 9">
    <name type="scientific">Salinirubellus salinus</name>
    <dbReference type="NCBI Taxonomy" id="1364945"/>
    <lineage>
        <taxon>Archaea</taxon>
        <taxon>Methanobacteriati</taxon>
        <taxon>Methanobacteriota</taxon>
        <taxon>Stenosarchaea group</taxon>
        <taxon>Halobacteria</taxon>
        <taxon>Halobacteriales</taxon>
        <taxon>Natronomonadaceae</taxon>
        <taxon>Salinirubellus</taxon>
    </lineage>
</organism>
<dbReference type="GO" id="GO:0019354">
    <property type="term" value="P:siroheme biosynthetic process"/>
    <property type="evidence" value="ECO:0007669"/>
    <property type="project" value="InterPro"/>
</dbReference>
<feature type="region of interest" description="Disordered" evidence="7">
    <location>
        <begin position="46"/>
        <end position="66"/>
    </location>
</feature>
<accession>A0A9E7R088</accession>
<proteinExistence type="predicted"/>
<sequence>MIPLLHDFTGETVLVFGGGPVGARKARRFAEEARVLVVSPEFCDRSFEPSERRHPDAGVEFVRDAPDPEGVEGYVERVGPALVVAATDSAAVNEAAVEAARERGTLVNRADEHGGREAGSVVVPATVRDGSVLAAVATGGRAPALSKHLRERIESDLEGAGAMADLLGELREGFQRTEMPPERRRAAVRAILRDDSVWKHLGTDGAKARRLAEDVAADVPGDTS</sequence>
<dbReference type="InterPro" id="IPR028161">
    <property type="entry name" value="Met8-like"/>
</dbReference>
<dbReference type="KEGG" id="ssai:N0B31_12295"/>
<dbReference type="EC" id="1.3.1.76" evidence="2"/>
<keyword evidence="4" id="KW-0520">NAD</keyword>
<dbReference type="SUPFAM" id="SSF75615">
    <property type="entry name" value="Siroheme synthase middle domains-like"/>
    <property type="match status" value="1"/>
</dbReference>
<dbReference type="Pfam" id="PF13241">
    <property type="entry name" value="NAD_binding_7"/>
    <property type="match status" value="1"/>
</dbReference>
<dbReference type="GO" id="GO:0004325">
    <property type="term" value="F:ferrochelatase activity"/>
    <property type="evidence" value="ECO:0007669"/>
    <property type="project" value="InterPro"/>
</dbReference>
<evidence type="ECO:0000256" key="6">
    <source>
        <dbReference type="ARBA" id="ARBA00047561"/>
    </source>
</evidence>
<dbReference type="PANTHER" id="PTHR35330">
    <property type="entry name" value="SIROHEME BIOSYNTHESIS PROTEIN MET8"/>
    <property type="match status" value="1"/>
</dbReference>
<evidence type="ECO:0000313" key="9">
    <source>
        <dbReference type="Proteomes" id="UP001057580"/>
    </source>
</evidence>
<evidence type="ECO:0000256" key="3">
    <source>
        <dbReference type="ARBA" id="ARBA00023002"/>
    </source>
</evidence>
<name>A0A9E7R088_9EURY</name>
<keyword evidence="9" id="KW-1185">Reference proteome</keyword>
<evidence type="ECO:0000313" key="8">
    <source>
        <dbReference type="EMBL" id="UWM52929.1"/>
    </source>
</evidence>
<gene>
    <name evidence="8" type="ORF">N0B31_12295</name>
</gene>